<dbReference type="GO" id="GO:0018578">
    <property type="term" value="F:protocatechuate 3,4-dioxygenase activity"/>
    <property type="evidence" value="ECO:0007669"/>
    <property type="project" value="InterPro"/>
</dbReference>
<keyword evidence="2 5" id="KW-0223">Dioxygenase</keyword>
<evidence type="ECO:0000256" key="1">
    <source>
        <dbReference type="ARBA" id="ARBA00007825"/>
    </source>
</evidence>
<dbReference type="RefSeq" id="WP_092776886.1">
    <property type="nucleotide sequence ID" value="NZ_FORA01000001.1"/>
</dbReference>
<keyword evidence="3" id="KW-0560">Oxidoreductase</keyword>
<evidence type="ECO:0000313" key="6">
    <source>
        <dbReference type="Proteomes" id="UP000199110"/>
    </source>
</evidence>
<dbReference type="PANTHER" id="PTHR33711:SF9">
    <property type="entry name" value="PROTOCATECHUATE 3,4-DIOXYGENASE ALPHA CHAIN"/>
    <property type="match status" value="1"/>
</dbReference>
<protein>
    <submittedName>
        <fullName evidence="5">Protocatechuate 3,4-dioxygenase, alpha subunit</fullName>
    </submittedName>
</protein>
<name>A0A1I3HEA0_9RHOB</name>
<dbReference type="NCBIfam" id="TIGR02423">
    <property type="entry name" value="protocat_alph"/>
    <property type="match status" value="1"/>
</dbReference>
<evidence type="ECO:0000259" key="4">
    <source>
        <dbReference type="PROSITE" id="PS00083"/>
    </source>
</evidence>
<reference evidence="5 6" key="1">
    <citation type="submission" date="2016-10" db="EMBL/GenBank/DDBJ databases">
        <authorList>
            <person name="de Groot N.N."/>
        </authorList>
    </citation>
    <scope>NUCLEOTIDE SEQUENCE [LARGE SCALE GENOMIC DNA]</scope>
    <source>
        <strain evidence="5 6">DSM 19073</strain>
    </source>
</reference>
<feature type="domain" description="Intradiol ring-cleavage dioxygenases" evidence="4">
    <location>
        <begin position="53"/>
        <end position="81"/>
    </location>
</feature>
<dbReference type="EMBL" id="FORA01000001">
    <property type="protein sequence ID" value="SFI33900.1"/>
    <property type="molecule type" value="Genomic_DNA"/>
</dbReference>
<dbReference type="Gene3D" id="2.60.130.10">
    <property type="entry name" value="Aromatic compound dioxygenase"/>
    <property type="match status" value="1"/>
</dbReference>
<accession>A0A1I3HEA0</accession>
<dbReference type="PROSITE" id="PS00083">
    <property type="entry name" value="INTRADIOL_DIOXYGENAS"/>
    <property type="match status" value="1"/>
</dbReference>
<dbReference type="PANTHER" id="PTHR33711">
    <property type="entry name" value="DIOXYGENASE, PUTATIVE (AFU_ORTHOLOGUE AFUA_2G02910)-RELATED"/>
    <property type="match status" value="1"/>
</dbReference>
<dbReference type="InterPro" id="IPR000627">
    <property type="entry name" value="Intradiol_dOase_C"/>
</dbReference>
<dbReference type="GO" id="GO:0008199">
    <property type="term" value="F:ferric iron binding"/>
    <property type="evidence" value="ECO:0007669"/>
    <property type="project" value="InterPro"/>
</dbReference>
<keyword evidence="6" id="KW-1185">Reference proteome</keyword>
<dbReference type="Proteomes" id="UP000199110">
    <property type="component" value="Unassembled WGS sequence"/>
</dbReference>
<evidence type="ECO:0000256" key="2">
    <source>
        <dbReference type="ARBA" id="ARBA00022964"/>
    </source>
</evidence>
<dbReference type="STRING" id="390807.SAMN04488095_0555"/>
<dbReference type="SUPFAM" id="SSF49482">
    <property type="entry name" value="Aromatic compound dioxygenase"/>
    <property type="match status" value="1"/>
</dbReference>
<dbReference type="Pfam" id="PF00775">
    <property type="entry name" value="Dioxygenase_C"/>
    <property type="match status" value="1"/>
</dbReference>
<evidence type="ECO:0000313" key="5">
    <source>
        <dbReference type="EMBL" id="SFI33900.1"/>
    </source>
</evidence>
<dbReference type="CDD" id="cd03463">
    <property type="entry name" value="3_4-PCD_alpha"/>
    <property type="match status" value="1"/>
</dbReference>
<comment type="similarity">
    <text evidence="1">Belongs to the intradiol ring-cleavage dioxygenase family.</text>
</comment>
<dbReference type="InterPro" id="IPR015889">
    <property type="entry name" value="Intradiol_dOase_core"/>
</dbReference>
<dbReference type="AlphaFoldDB" id="A0A1I3HEA0"/>
<dbReference type="InterPro" id="IPR050770">
    <property type="entry name" value="Intradiol_RC_Dioxygenase"/>
</dbReference>
<dbReference type="InterPro" id="IPR012786">
    <property type="entry name" value="Protocat_dOase_a"/>
</dbReference>
<proteinExistence type="inferred from homology"/>
<sequence length="189" mass="19988">MAERSDRLRETPSQTAGPYVHIGLAPTAAGIDGALADLGREIAGDAQGARITVSGRVIDGKGAPVADALIEVWQADAAGRYGAEGFRGWGRVIPDFETGEWRFDTIRPGSTGPGIAPHLTLWIVARGINIGLHTRLYFGDEGAANDADPVLALVPDGRRGTLIAAPDGPDAYRFDIHLQGEDETVFFDA</sequence>
<organism evidence="5 6">
    <name type="scientific">Jannaschia pohangensis</name>
    <dbReference type="NCBI Taxonomy" id="390807"/>
    <lineage>
        <taxon>Bacteria</taxon>
        <taxon>Pseudomonadati</taxon>
        <taxon>Pseudomonadota</taxon>
        <taxon>Alphaproteobacteria</taxon>
        <taxon>Rhodobacterales</taxon>
        <taxon>Roseobacteraceae</taxon>
        <taxon>Jannaschia</taxon>
    </lineage>
</organism>
<gene>
    <name evidence="5" type="ORF">SAMN04488095_0555</name>
</gene>
<evidence type="ECO:0000256" key="3">
    <source>
        <dbReference type="ARBA" id="ARBA00023002"/>
    </source>
</evidence>
<dbReference type="OrthoDB" id="9805815at2"/>